<evidence type="ECO:0000313" key="3">
    <source>
        <dbReference type="Proteomes" id="UP001642409"/>
    </source>
</evidence>
<evidence type="ECO:0000313" key="2">
    <source>
        <dbReference type="EMBL" id="CAL6004465.1"/>
    </source>
</evidence>
<keyword evidence="3" id="KW-1185">Reference proteome</keyword>
<accession>A0AA86NZX6</accession>
<evidence type="ECO:0000313" key="1">
    <source>
        <dbReference type="EMBL" id="CAI9928966.1"/>
    </source>
</evidence>
<name>A0AA86NZX6_9EUKA</name>
<gene>
    <name evidence="1" type="ORF">HINF_LOCUS16611</name>
    <name evidence="2" type="ORF">HINF_LOCUS18895</name>
</gene>
<dbReference type="AlphaFoldDB" id="A0AA86NZX6"/>
<reference evidence="2 3" key="2">
    <citation type="submission" date="2024-07" db="EMBL/GenBank/DDBJ databases">
        <authorList>
            <person name="Akdeniz Z."/>
        </authorList>
    </citation>
    <scope>NUCLEOTIDE SEQUENCE [LARGE SCALE GENOMIC DNA]</scope>
</reference>
<organism evidence="1">
    <name type="scientific">Hexamita inflata</name>
    <dbReference type="NCBI Taxonomy" id="28002"/>
    <lineage>
        <taxon>Eukaryota</taxon>
        <taxon>Metamonada</taxon>
        <taxon>Diplomonadida</taxon>
        <taxon>Hexamitidae</taxon>
        <taxon>Hexamitinae</taxon>
        <taxon>Hexamita</taxon>
    </lineage>
</organism>
<comment type="caution">
    <text evidence="1">The sequence shown here is derived from an EMBL/GenBank/DDBJ whole genome shotgun (WGS) entry which is preliminary data.</text>
</comment>
<reference evidence="1" key="1">
    <citation type="submission" date="2023-06" db="EMBL/GenBank/DDBJ databases">
        <authorList>
            <person name="Kurt Z."/>
        </authorList>
    </citation>
    <scope>NUCLEOTIDE SEQUENCE</scope>
</reference>
<dbReference type="Gene3D" id="3.10.20.90">
    <property type="entry name" value="Phosphatidylinositol 3-kinase Catalytic Subunit, Chain A, domain 1"/>
    <property type="match status" value="1"/>
</dbReference>
<proteinExistence type="predicted"/>
<sequence length="123" mass="14453">MKLLVNYQQSFKEIEIRGHSSASCLYLHVQAQFQIQNFMLVCKGKRILNKNEPLTQMEVTEGSKIFVIQLCKSHVVENKLQQALKTGHEQYLKQFNMNFAMQDAWKFVTQIQDFDNYGITIFE</sequence>
<dbReference type="EMBL" id="CATOUU010000424">
    <property type="protein sequence ID" value="CAI9928966.1"/>
    <property type="molecule type" value="Genomic_DNA"/>
</dbReference>
<protein>
    <submittedName>
        <fullName evidence="2">Hypothetical_protein</fullName>
    </submittedName>
</protein>
<dbReference type="Proteomes" id="UP001642409">
    <property type="component" value="Unassembled WGS sequence"/>
</dbReference>
<dbReference type="EMBL" id="CAXDID020000049">
    <property type="protein sequence ID" value="CAL6004465.1"/>
    <property type="molecule type" value="Genomic_DNA"/>
</dbReference>